<accession>A0ABS5KPG7</accession>
<reference evidence="2 3" key="1">
    <citation type="submission" date="2020-02" db="EMBL/GenBank/DDBJ databases">
        <title>Acidophilic actinobacteria isolated from forest soil.</title>
        <authorList>
            <person name="Golinska P."/>
        </authorList>
    </citation>
    <scope>NUCLEOTIDE SEQUENCE [LARGE SCALE GENOMIC DNA]</scope>
    <source>
        <strain evidence="2 3">NL8</strain>
    </source>
</reference>
<dbReference type="RefSeq" id="WP_212009465.1">
    <property type="nucleotide sequence ID" value="NZ_JAAFYZ010000037.1"/>
</dbReference>
<name>A0ABS5KPG7_9ACTN</name>
<keyword evidence="3" id="KW-1185">Reference proteome</keyword>
<evidence type="ECO:0000256" key="1">
    <source>
        <dbReference type="SAM" id="MobiDB-lite"/>
    </source>
</evidence>
<dbReference type="EMBL" id="JAAFYZ010000037">
    <property type="protein sequence ID" value="MBS2547884.1"/>
    <property type="molecule type" value="Genomic_DNA"/>
</dbReference>
<sequence length="80" mass="8823">MKTIINRDFTRLWYGQAVSKVGDYVFNTTLMLWIATKLGYHKSWAAGAVSGVLLSPSWSAGSPQRSTEARRGLTTLTTLS</sequence>
<feature type="region of interest" description="Disordered" evidence="1">
    <location>
        <begin position="57"/>
        <end position="80"/>
    </location>
</feature>
<feature type="compositionally biased region" description="Polar residues" evidence="1">
    <location>
        <begin position="57"/>
        <end position="66"/>
    </location>
</feature>
<comment type="caution">
    <text evidence="2">The sequence shown here is derived from an EMBL/GenBank/DDBJ whole genome shotgun (WGS) entry which is preliminary data.</text>
</comment>
<evidence type="ECO:0000313" key="3">
    <source>
        <dbReference type="Proteomes" id="UP000730482"/>
    </source>
</evidence>
<organism evidence="2 3">
    <name type="scientific">Catenulispora pinistramenti</name>
    <dbReference type="NCBI Taxonomy" id="2705254"/>
    <lineage>
        <taxon>Bacteria</taxon>
        <taxon>Bacillati</taxon>
        <taxon>Actinomycetota</taxon>
        <taxon>Actinomycetes</taxon>
        <taxon>Catenulisporales</taxon>
        <taxon>Catenulisporaceae</taxon>
        <taxon>Catenulispora</taxon>
    </lineage>
</organism>
<protein>
    <submittedName>
        <fullName evidence="2">Uncharacterized protein</fullName>
    </submittedName>
</protein>
<gene>
    <name evidence="2" type="ORF">KGQ19_13510</name>
</gene>
<dbReference type="Proteomes" id="UP000730482">
    <property type="component" value="Unassembled WGS sequence"/>
</dbReference>
<evidence type="ECO:0000313" key="2">
    <source>
        <dbReference type="EMBL" id="MBS2547884.1"/>
    </source>
</evidence>
<proteinExistence type="predicted"/>